<dbReference type="Proteomes" id="UP000297703">
    <property type="component" value="Unassembled WGS sequence"/>
</dbReference>
<keyword evidence="3" id="KW-1185">Reference proteome</keyword>
<protein>
    <submittedName>
        <fullName evidence="2">Phosphoinositide 3-kinase adapter protein 1</fullName>
    </submittedName>
</protein>
<accession>A0A4D9DWB8</accession>
<dbReference type="EMBL" id="QXTE01000216">
    <property type="protein sequence ID" value="TFK01719.1"/>
    <property type="molecule type" value="Genomic_DNA"/>
</dbReference>
<comment type="caution">
    <text evidence="2">The sequence shown here is derived from an EMBL/GenBank/DDBJ whole genome shotgun (WGS) entry which is preliminary data.</text>
</comment>
<evidence type="ECO:0000313" key="2">
    <source>
        <dbReference type="EMBL" id="TFK01719.1"/>
    </source>
</evidence>
<dbReference type="AlphaFoldDB" id="A0A4D9DWB8"/>
<keyword evidence="2" id="KW-0418">Kinase</keyword>
<evidence type="ECO:0000313" key="3">
    <source>
        <dbReference type="Proteomes" id="UP000297703"/>
    </source>
</evidence>
<dbReference type="GO" id="GO:0016301">
    <property type="term" value="F:kinase activity"/>
    <property type="evidence" value="ECO:0007669"/>
    <property type="project" value="UniProtKB-KW"/>
</dbReference>
<proteinExistence type="predicted"/>
<reference evidence="2 3" key="1">
    <citation type="submission" date="2019-04" db="EMBL/GenBank/DDBJ databases">
        <title>Draft genome of the big-headed turtle Platysternon megacephalum.</title>
        <authorList>
            <person name="Gong S."/>
        </authorList>
    </citation>
    <scope>NUCLEOTIDE SEQUENCE [LARGE SCALE GENOMIC DNA]</scope>
    <source>
        <strain evidence="2">DO16091913</strain>
        <tissue evidence="2">Muscle</tissue>
    </source>
</reference>
<feature type="region of interest" description="Disordered" evidence="1">
    <location>
        <begin position="31"/>
        <end position="72"/>
    </location>
</feature>
<reference evidence="2 3" key="2">
    <citation type="submission" date="2019-04" db="EMBL/GenBank/DDBJ databases">
        <title>The genome sequence of big-headed turtle.</title>
        <authorList>
            <person name="Gong S."/>
        </authorList>
    </citation>
    <scope>NUCLEOTIDE SEQUENCE [LARGE SCALE GENOMIC DNA]</scope>
    <source>
        <strain evidence="2">DO16091913</strain>
        <tissue evidence="2">Muscle</tissue>
    </source>
</reference>
<gene>
    <name evidence="2" type="ORF">DR999_PMT16053</name>
</gene>
<feature type="region of interest" description="Disordered" evidence="1">
    <location>
        <begin position="149"/>
        <end position="173"/>
    </location>
</feature>
<sequence length="173" mass="17871">MQQAPSNACLPCSKTPGCVQTRELPAALTLSTKVRPSQHQGGGTRTLFPFAPMPSPPAPASTASSTPTPRPLLAGCRGGPDLGMCVGGGHVECRTRGPGQAQTVRGGRPVCADLAFRPLPFSCSLAIPVHPISQRQGRVCAAAGLTTPMHPPSPSLQGEPRLQICPSAKNPRQ</sequence>
<organism evidence="2 3">
    <name type="scientific">Platysternon megacephalum</name>
    <name type="common">big-headed turtle</name>
    <dbReference type="NCBI Taxonomy" id="55544"/>
    <lineage>
        <taxon>Eukaryota</taxon>
        <taxon>Metazoa</taxon>
        <taxon>Chordata</taxon>
        <taxon>Craniata</taxon>
        <taxon>Vertebrata</taxon>
        <taxon>Euteleostomi</taxon>
        <taxon>Archelosauria</taxon>
        <taxon>Testudinata</taxon>
        <taxon>Testudines</taxon>
        <taxon>Cryptodira</taxon>
        <taxon>Durocryptodira</taxon>
        <taxon>Testudinoidea</taxon>
        <taxon>Platysternidae</taxon>
        <taxon>Platysternon</taxon>
    </lineage>
</organism>
<evidence type="ECO:0000256" key="1">
    <source>
        <dbReference type="SAM" id="MobiDB-lite"/>
    </source>
</evidence>
<feature type="compositionally biased region" description="Low complexity" evidence="1">
    <location>
        <begin position="60"/>
        <end position="72"/>
    </location>
</feature>
<keyword evidence="2" id="KW-0808">Transferase</keyword>
<name>A0A4D9DWB8_9SAUR</name>